<sequence length="193" mass="20781">MNRYARWAFALAVLPVAACADNTPAPTPAPPAPPPLAAADASFVTSAAQGGMAEIQEAQLALSMARNPKVKAYANKMVTDHTAADDQLKQIAASKNVTLPADISDVQMKQENDLKALKGHAFDREYIADQIADHQEMVTLFQNEATNGTDPELKKFAADTLPTVQQHLTDAQALVAHAQRRMRHHHHAASSSN</sequence>
<evidence type="ECO:0000313" key="3">
    <source>
        <dbReference type="EMBL" id="MCQ8277203.1"/>
    </source>
</evidence>
<dbReference type="EMBL" id="JAMSKV010000001">
    <property type="protein sequence ID" value="MCQ8277203.1"/>
    <property type="molecule type" value="Genomic_DNA"/>
</dbReference>
<evidence type="ECO:0000259" key="2">
    <source>
        <dbReference type="Pfam" id="PF13628"/>
    </source>
</evidence>
<organism evidence="3 4">
    <name type="scientific">Endosaccharibacter trunci</name>
    <dbReference type="NCBI Taxonomy" id="2812733"/>
    <lineage>
        <taxon>Bacteria</taxon>
        <taxon>Pseudomonadati</taxon>
        <taxon>Pseudomonadota</taxon>
        <taxon>Alphaproteobacteria</taxon>
        <taxon>Acetobacterales</taxon>
        <taxon>Acetobacteraceae</taxon>
        <taxon>Endosaccharibacter</taxon>
    </lineage>
</organism>
<evidence type="ECO:0000256" key="1">
    <source>
        <dbReference type="SAM" id="SignalP"/>
    </source>
</evidence>
<keyword evidence="4" id="KW-1185">Reference proteome</keyword>
<dbReference type="Gene3D" id="1.20.1260.10">
    <property type="match status" value="1"/>
</dbReference>
<keyword evidence="1" id="KW-0732">Signal</keyword>
<feature type="chain" id="PRO_5046979151" evidence="1">
    <location>
        <begin position="21"/>
        <end position="193"/>
    </location>
</feature>
<protein>
    <submittedName>
        <fullName evidence="3">DUF4142 domain-containing protein</fullName>
    </submittedName>
</protein>
<dbReference type="PANTHER" id="PTHR38593">
    <property type="entry name" value="BLR2558 PROTEIN"/>
    <property type="match status" value="1"/>
</dbReference>
<dbReference type="Proteomes" id="UP001524587">
    <property type="component" value="Unassembled WGS sequence"/>
</dbReference>
<accession>A0ABT1W5W7</accession>
<feature type="domain" description="DUF4142" evidence="2">
    <location>
        <begin position="39"/>
        <end position="174"/>
    </location>
</feature>
<name>A0ABT1W5W7_9PROT</name>
<gene>
    <name evidence="3" type="ORF">NFI95_01900</name>
</gene>
<comment type="caution">
    <text evidence="3">The sequence shown here is derived from an EMBL/GenBank/DDBJ whole genome shotgun (WGS) entry which is preliminary data.</text>
</comment>
<proteinExistence type="predicted"/>
<dbReference type="InterPro" id="IPR012347">
    <property type="entry name" value="Ferritin-like"/>
</dbReference>
<reference evidence="3 4" key="1">
    <citation type="submission" date="2022-06" db="EMBL/GenBank/DDBJ databases">
        <title>Endosaccharibacter gen. nov., sp. nov., endophytic bacteria isolated from sugarcane.</title>
        <authorList>
            <person name="Pitiwittayakul N."/>
            <person name="Yukphan P."/>
            <person name="Charoenyingcharoen P."/>
            <person name="Tanasupawat S."/>
        </authorList>
    </citation>
    <scope>NUCLEOTIDE SEQUENCE [LARGE SCALE GENOMIC DNA]</scope>
    <source>
        <strain evidence="3 4">KSS8</strain>
    </source>
</reference>
<dbReference type="PANTHER" id="PTHR38593:SF1">
    <property type="entry name" value="BLR2558 PROTEIN"/>
    <property type="match status" value="1"/>
</dbReference>
<dbReference type="InterPro" id="IPR025419">
    <property type="entry name" value="DUF4142"/>
</dbReference>
<dbReference type="RefSeq" id="WP_422862641.1">
    <property type="nucleotide sequence ID" value="NZ_JAMSKV010000001.1"/>
</dbReference>
<evidence type="ECO:0000313" key="4">
    <source>
        <dbReference type="Proteomes" id="UP001524587"/>
    </source>
</evidence>
<dbReference type="Pfam" id="PF13628">
    <property type="entry name" value="DUF4142"/>
    <property type="match status" value="1"/>
</dbReference>
<feature type="signal peptide" evidence="1">
    <location>
        <begin position="1"/>
        <end position="20"/>
    </location>
</feature>